<dbReference type="EMBL" id="RBWX01000007">
    <property type="protein sequence ID" value="RKS90655.1"/>
    <property type="molecule type" value="Genomic_DNA"/>
</dbReference>
<dbReference type="Proteomes" id="UP000275727">
    <property type="component" value="Chromosome"/>
</dbReference>
<keyword evidence="2" id="KW-0812">Transmembrane</keyword>
<evidence type="ECO:0000313" key="6">
    <source>
        <dbReference type="Proteomes" id="UP000276029"/>
    </source>
</evidence>
<dbReference type="EMBL" id="AP018711">
    <property type="protein sequence ID" value="BBE33569.1"/>
    <property type="molecule type" value="Genomic_DNA"/>
</dbReference>
<keyword evidence="2" id="KW-1133">Transmembrane helix</keyword>
<organism evidence="3 5">
    <name type="scientific">Sphingosinicella microcystinivorans</name>
    <dbReference type="NCBI Taxonomy" id="335406"/>
    <lineage>
        <taxon>Bacteria</taxon>
        <taxon>Pseudomonadati</taxon>
        <taxon>Pseudomonadota</taxon>
        <taxon>Alphaproteobacteria</taxon>
        <taxon>Sphingomonadales</taxon>
        <taxon>Sphingosinicellaceae</taxon>
        <taxon>Sphingosinicella</taxon>
    </lineage>
</organism>
<reference evidence="4 6" key="2">
    <citation type="submission" date="2018-10" db="EMBL/GenBank/DDBJ databases">
        <title>Genomic Encyclopedia of Type Strains, Phase IV (KMG-IV): sequencing the most valuable type-strain genomes for metagenomic binning, comparative biology and taxonomic classification.</title>
        <authorList>
            <person name="Goeker M."/>
        </authorList>
    </citation>
    <scope>NUCLEOTIDE SEQUENCE [LARGE SCALE GENOMIC DNA]</scope>
    <source>
        <strain evidence="4 6">DSM 19791</strain>
    </source>
</reference>
<evidence type="ECO:0000256" key="1">
    <source>
        <dbReference type="SAM" id="Coils"/>
    </source>
</evidence>
<evidence type="ECO:0000256" key="2">
    <source>
        <dbReference type="SAM" id="Phobius"/>
    </source>
</evidence>
<feature type="transmembrane region" description="Helical" evidence="2">
    <location>
        <begin position="6"/>
        <end position="29"/>
    </location>
</feature>
<reference evidence="3 5" key="1">
    <citation type="submission" date="2018-06" db="EMBL/GenBank/DDBJ databases">
        <title>Complete Genome Sequence of the Microcystin-Degrading Bacterium Sphingosinicella microcystinivorans Strain B-9.</title>
        <authorList>
            <person name="Jin H."/>
            <person name="Nishizawa T."/>
            <person name="Guo Y."/>
            <person name="Nishizawa A."/>
            <person name="Park H."/>
            <person name="Kato H."/>
            <person name="Tsuji K."/>
            <person name="Harada K."/>
        </authorList>
    </citation>
    <scope>NUCLEOTIDE SEQUENCE [LARGE SCALE GENOMIC DNA]</scope>
    <source>
        <strain evidence="3 5">B9</strain>
    </source>
</reference>
<dbReference type="Proteomes" id="UP000276029">
    <property type="component" value="Unassembled WGS sequence"/>
</dbReference>
<keyword evidence="1" id="KW-0175">Coiled coil</keyword>
<feature type="coiled-coil region" evidence="1">
    <location>
        <begin position="54"/>
        <end position="88"/>
    </location>
</feature>
<dbReference type="AlphaFoldDB" id="A0AAD1G0D6"/>
<keyword evidence="6" id="KW-1185">Reference proteome</keyword>
<evidence type="ECO:0000313" key="3">
    <source>
        <dbReference type="EMBL" id="BBE33569.1"/>
    </source>
</evidence>
<proteinExistence type="predicted"/>
<name>A0AAD1G0D6_SPHMI</name>
<evidence type="ECO:0000313" key="5">
    <source>
        <dbReference type="Proteomes" id="UP000275727"/>
    </source>
</evidence>
<dbReference type="KEGG" id="smic:SmB9_12270"/>
<dbReference type="RefSeq" id="WP_174234218.1">
    <property type="nucleotide sequence ID" value="NZ_AP018711.1"/>
</dbReference>
<sequence length="108" mass="12175">MDIFIYPYLPWIVGGGFALGALGIAGWVFTTFMRIKHGYPLENAWGMAVHPKVSTEAQERITLLTNENVQLRAELGSVKDRLANVERIVTDSSFRLENEIEQLRGPKN</sequence>
<gene>
    <name evidence="4" type="ORF">DFR51_0194</name>
    <name evidence="3" type="ORF">SmB9_12270</name>
</gene>
<protein>
    <submittedName>
        <fullName evidence="3">Uncharacterized protein</fullName>
    </submittedName>
</protein>
<keyword evidence="2" id="KW-0472">Membrane</keyword>
<accession>A0AAD1G0D6</accession>
<evidence type="ECO:0000313" key="4">
    <source>
        <dbReference type="EMBL" id="RKS90655.1"/>
    </source>
</evidence>